<proteinExistence type="predicted"/>
<feature type="domain" description="RRM" evidence="1">
    <location>
        <begin position="31"/>
        <end position="110"/>
    </location>
</feature>
<dbReference type="Proteomes" id="UP001301728">
    <property type="component" value="Unassembled WGS sequence"/>
</dbReference>
<comment type="caution">
    <text evidence="2">The sequence shown here is derived from an EMBL/GenBank/DDBJ whole genome shotgun (WGS) entry which is preliminary data.</text>
</comment>
<organism evidence="2 3">
    <name type="scientific">Limnoraphis robusta CCNP1315</name>
    <dbReference type="NCBI Taxonomy" id="3110306"/>
    <lineage>
        <taxon>Bacteria</taxon>
        <taxon>Bacillati</taxon>
        <taxon>Cyanobacteriota</taxon>
        <taxon>Cyanophyceae</taxon>
        <taxon>Oscillatoriophycideae</taxon>
        <taxon>Oscillatoriales</taxon>
        <taxon>Sirenicapillariaceae</taxon>
        <taxon>Limnoraphis</taxon>
    </lineage>
</organism>
<protein>
    <submittedName>
        <fullName evidence="2">RNA-binding protein</fullName>
    </submittedName>
</protein>
<reference evidence="2 3" key="1">
    <citation type="submission" date="2023-12" db="EMBL/GenBank/DDBJ databases">
        <title>Baltic Sea Cyanobacteria.</title>
        <authorList>
            <person name="Delbaje E."/>
            <person name="Fewer D.P."/>
            <person name="Shishido T.K."/>
        </authorList>
    </citation>
    <scope>NUCLEOTIDE SEQUENCE [LARGE SCALE GENOMIC DNA]</scope>
    <source>
        <strain evidence="2 3">CCNP 1315</strain>
    </source>
</reference>
<sequence length="119" mass="13345">MKSNRKAVDFSLGIVSIGIKLEVFLQLQALKMIEVIGLPVNITKSDLDELFSPYGTILINDEFSVIIKIRKDQSIAYVQLDNDDVEQLVIEALNKEEWGGYILYVDKYRGGGGIRIGQP</sequence>
<dbReference type="InterPro" id="IPR012677">
    <property type="entry name" value="Nucleotide-bd_a/b_plait_sf"/>
</dbReference>
<dbReference type="Pfam" id="PF00076">
    <property type="entry name" value="RRM_1"/>
    <property type="match status" value="1"/>
</dbReference>
<evidence type="ECO:0000313" key="3">
    <source>
        <dbReference type="Proteomes" id="UP001301728"/>
    </source>
</evidence>
<dbReference type="InterPro" id="IPR035979">
    <property type="entry name" value="RBD_domain_sf"/>
</dbReference>
<dbReference type="EMBL" id="JAYGHT010000017">
    <property type="protein sequence ID" value="MEA5518873.1"/>
    <property type="molecule type" value="Genomic_DNA"/>
</dbReference>
<accession>A0ABU5TVE8</accession>
<evidence type="ECO:0000313" key="2">
    <source>
        <dbReference type="EMBL" id="MEA5518873.1"/>
    </source>
</evidence>
<gene>
    <name evidence="2" type="ORF">VB854_07925</name>
</gene>
<name>A0ABU5TVE8_9CYAN</name>
<keyword evidence="3" id="KW-1185">Reference proteome</keyword>
<dbReference type="SUPFAM" id="SSF54928">
    <property type="entry name" value="RNA-binding domain, RBD"/>
    <property type="match status" value="1"/>
</dbReference>
<dbReference type="InterPro" id="IPR000504">
    <property type="entry name" value="RRM_dom"/>
</dbReference>
<dbReference type="Gene3D" id="3.30.70.330">
    <property type="match status" value="1"/>
</dbReference>
<dbReference type="PROSITE" id="PS50102">
    <property type="entry name" value="RRM"/>
    <property type="match status" value="1"/>
</dbReference>
<dbReference type="RefSeq" id="WP_323275756.1">
    <property type="nucleotide sequence ID" value="NZ_JAYGHT010000017.1"/>
</dbReference>
<evidence type="ECO:0000259" key="1">
    <source>
        <dbReference type="PROSITE" id="PS50102"/>
    </source>
</evidence>
<dbReference type="CDD" id="cd00590">
    <property type="entry name" value="RRM_SF"/>
    <property type="match status" value="1"/>
</dbReference>